<accession>A0A8J6B6A0</accession>
<keyword evidence="6" id="KW-0547">Nucleotide-binding</keyword>
<dbReference type="OrthoDB" id="10255969at2759"/>
<feature type="transmembrane region" description="Helical" evidence="10">
    <location>
        <begin position="399"/>
        <end position="418"/>
    </location>
</feature>
<dbReference type="Proteomes" id="UP000717585">
    <property type="component" value="Unassembled WGS sequence"/>
</dbReference>
<dbReference type="CDD" id="cd03263">
    <property type="entry name" value="ABC_subfamily_A"/>
    <property type="match status" value="1"/>
</dbReference>
<dbReference type="GO" id="GO:0016020">
    <property type="term" value="C:membrane"/>
    <property type="evidence" value="ECO:0007669"/>
    <property type="project" value="UniProtKB-SubCell"/>
</dbReference>
<feature type="transmembrane region" description="Helical" evidence="10">
    <location>
        <begin position="35"/>
        <end position="55"/>
    </location>
</feature>
<dbReference type="GO" id="GO:0005524">
    <property type="term" value="F:ATP binding"/>
    <property type="evidence" value="ECO:0007669"/>
    <property type="project" value="UniProtKB-KW"/>
</dbReference>
<keyword evidence="9 10" id="KW-0472">Membrane</keyword>
<evidence type="ECO:0000259" key="11">
    <source>
        <dbReference type="PROSITE" id="PS50893"/>
    </source>
</evidence>
<name>A0A8J6B6A0_9EUKA</name>
<feature type="transmembrane region" description="Helical" evidence="10">
    <location>
        <begin position="376"/>
        <end position="393"/>
    </location>
</feature>
<dbReference type="InterPro" id="IPR027417">
    <property type="entry name" value="P-loop_NTPase"/>
</dbReference>
<evidence type="ECO:0000256" key="6">
    <source>
        <dbReference type="ARBA" id="ARBA00022741"/>
    </source>
</evidence>
<evidence type="ECO:0000256" key="10">
    <source>
        <dbReference type="SAM" id="Phobius"/>
    </source>
</evidence>
<dbReference type="PANTHER" id="PTHR19229:SF36">
    <property type="entry name" value="ATP-BINDING CASSETTE SUB-FAMILY A MEMBER 2"/>
    <property type="match status" value="1"/>
</dbReference>
<evidence type="ECO:0000256" key="3">
    <source>
        <dbReference type="ARBA" id="ARBA00022448"/>
    </source>
</evidence>
<feature type="transmembrane region" description="Helical" evidence="10">
    <location>
        <begin position="344"/>
        <end position="364"/>
    </location>
</feature>
<dbReference type="PROSITE" id="PS00211">
    <property type="entry name" value="ABC_TRANSPORTER_1"/>
    <property type="match status" value="1"/>
</dbReference>
<keyword evidence="5" id="KW-0677">Repeat</keyword>
<comment type="similarity">
    <text evidence="2">Belongs to the ABC transporter superfamily. ABCA family.</text>
</comment>
<dbReference type="InterPro" id="IPR026082">
    <property type="entry name" value="ABCA"/>
</dbReference>
<dbReference type="SMART" id="SM00382">
    <property type="entry name" value="AAA"/>
    <property type="match status" value="1"/>
</dbReference>
<dbReference type="Pfam" id="PF00005">
    <property type="entry name" value="ABC_tran"/>
    <property type="match status" value="1"/>
</dbReference>
<gene>
    <name evidence="12" type="ORF">J8273_4559</name>
</gene>
<evidence type="ECO:0000256" key="2">
    <source>
        <dbReference type="ARBA" id="ARBA00008869"/>
    </source>
</evidence>
<evidence type="ECO:0000313" key="12">
    <source>
        <dbReference type="EMBL" id="KAG9393959.1"/>
    </source>
</evidence>
<comment type="subcellular location">
    <subcellularLocation>
        <location evidence="1">Membrane</location>
        <topology evidence="1">Multi-pass membrane protein</topology>
    </subcellularLocation>
</comment>
<evidence type="ECO:0000256" key="7">
    <source>
        <dbReference type="ARBA" id="ARBA00022840"/>
    </source>
</evidence>
<keyword evidence="13" id="KW-1185">Reference proteome</keyword>
<dbReference type="SUPFAM" id="SSF52540">
    <property type="entry name" value="P-loop containing nucleoside triphosphate hydrolases"/>
    <property type="match status" value="1"/>
</dbReference>
<evidence type="ECO:0000256" key="4">
    <source>
        <dbReference type="ARBA" id="ARBA00022692"/>
    </source>
</evidence>
<keyword evidence="7" id="KW-0067">ATP-binding</keyword>
<dbReference type="Pfam" id="PF12698">
    <property type="entry name" value="ABC2_membrane_3"/>
    <property type="match status" value="1"/>
</dbReference>
<dbReference type="InterPro" id="IPR013525">
    <property type="entry name" value="ABC2_TM"/>
</dbReference>
<dbReference type="EMBL" id="JAHDYR010000019">
    <property type="protein sequence ID" value="KAG9393959.1"/>
    <property type="molecule type" value="Genomic_DNA"/>
</dbReference>
<evidence type="ECO:0000256" key="8">
    <source>
        <dbReference type="ARBA" id="ARBA00022989"/>
    </source>
</evidence>
<feature type="transmembrane region" description="Helical" evidence="10">
    <location>
        <begin position="306"/>
        <end position="332"/>
    </location>
</feature>
<dbReference type="AlphaFoldDB" id="A0A8J6B6A0"/>
<keyword evidence="8 10" id="KW-1133">Transmembrane helix</keyword>
<dbReference type="InterPro" id="IPR003439">
    <property type="entry name" value="ABC_transporter-like_ATP-bd"/>
</dbReference>
<feature type="transmembrane region" description="Helical" evidence="10">
    <location>
        <begin position="439"/>
        <end position="462"/>
    </location>
</feature>
<sequence length="917" mass="101022">MAPTSSRLRQIKVPIWLLQFRAVVIKDLHLLRVSFLSFLIQGSIPILMVLLMALLNRVLSKNQGPLVQHFHHNSKPMSDEIAANLDLSTILLTQADGVDIGYLHDHFGNATGLLATLDGPEGNVKRRIRWSDPHLHTWPQTQVVDTQTDVDDMLMEALKALVSETKKHAKDPDWDARQHIPTSSLHIDDFKKTIDSPALQFTVQVPDTLWIAEDTLMLVQDHMDLLTTAMVRYMYDNAQDFVVTGSSQSLPYVSTAHSVLLIEQLGVYVYPLAFILLIPYFVHSLSSEKANGMRDYAKMSGLRESAFIAATVTHHALVNALVVAIVVVLGFVAHIPYFRSNSPLLMFFVLSLLGIAQSTTAFIVSTLVRSPRVAPVVTFILVILIFIANAVLFTYHAPWYVYALTPIFPIFYVMTAFSNQVMIGNPGATISSMLFEANGAGCTGMLVLSLIWGAAFVLGALWVDSVWDSKWTLLLRPFKMTISTIWAWCRIAYSKVKNLSNKTTTRSPEFDAFSPTAPTSTQPLLKSTLSYDTMSTDSRSDMFDTPTSSYPDIDLAMPGSGVPYDIDETADRITDPDVLEEKHRAQGKLDEPEPLVRVIGLHKTFRGDTRSAPAHHAVRGLYLTVRQGECFGLLGHNGAGKTTTINMLCGLLPPTSGSAVVDGKDILNAAARAHLHSILGVTPQFDVYYHDLSCMAHILYFARIKGVSPLEERSHAKARLLDVGLDHATGARAKHLSGGMRRRLSLAQSLCGDPKVLYLDEPTTGLDPATRQSIWAVLRKIKKSRAVLMTTHSMAEAEAICDRLGIMATGKLRAVGTRNRLKTRFGGGLRVTLETNYGRDPRAVAAGVAQFMADLDATISSIVGSVATLHVPPDHRTSKVLRAMMTLPPESGVADWSVTTTSLEHVYNTVMDKYNDE</sequence>
<protein>
    <submittedName>
        <fullName evidence="12">ABC transporter subfamily A-like</fullName>
    </submittedName>
</protein>
<evidence type="ECO:0000256" key="9">
    <source>
        <dbReference type="ARBA" id="ARBA00023136"/>
    </source>
</evidence>
<proteinExistence type="inferred from homology"/>
<evidence type="ECO:0000256" key="1">
    <source>
        <dbReference type="ARBA" id="ARBA00004141"/>
    </source>
</evidence>
<dbReference type="FunFam" id="3.40.50.300:FF:000335">
    <property type="entry name" value="ATP binding cassette subfamily A member 5"/>
    <property type="match status" value="1"/>
</dbReference>
<dbReference type="PANTHER" id="PTHR19229">
    <property type="entry name" value="ATP-BINDING CASSETTE TRANSPORTER SUBFAMILY A ABCA"/>
    <property type="match status" value="1"/>
</dbReference>
<organism evidence="12 13">
    <name type="scientific">Carpediemonas membranifera</name>
    <dbReference type="NCBI Taxonomy" id="201153"/>
    <lineage>
        <taxon>Eukaryota</taxon>
        <taxon>Metamonada</taxon>
        <taxon>Carpediemonas-like organisms</taxon>
        <taxon>Carpediemonas</taxon>
    </lineage>
</organism>
<keyword evidence="4 10" id="KW-0812">Transmembrane</keyword>
<reference evidence="12" key="1">
    <citation type="submission" date="2021-05" db="EMBL/GenBank/DDBJ databases">
        <title>A free-living protist that lacks canonical eukaryotic 1 DNA replication and segregation systems.</title>
        <authorList>
            <person name="Salas-Leiva D.E."/>
            <person name="Tromer E.C."/>
            <person name="Curtis B.A."/>
            <person name="Jerlstrom-Hultqvist J."/>
            <person name="Kolisko M."/>
            <person name="Yi Z."/>
            <person name="Salas-Leiva J.S."/>
            <person name="Gallot-Lavallee L."/>
            <person name="Kops G.J.P.L."/>
            <person name="Archibald J.M."/>
            <person name="Simpson A.G.B."/>
            <person name="Roger A.J."/>
        </authorList>
    </citation>
    <scope>NUCLEOTIDE SEQUENCE</scope>
    <source>
        <strain evidence="12">BICM</strain>
    </source>
</reference>
<dbReference type="PROSITE" id="PS50893">
    <property type="entry name" value="ABC_TRANSPORTER_2"/>
    <property type="match status" value="1"/>
</dbReference>
<feature type="domain" description="ABC transporter" evidence="11">
    <location>
        <begin position="596"/>
        <end position="834"/>
    </location>
</feature>
<keyword evidence="3" id="KW-0813">Transport</keyword>
<dbReference type="GO" id="GO:0016887">
    <property type="term" value="F:ATP hydrolysis activity"/>
    <property type="evidence" value="ECO:0007669"/>
    <property type="project" value="InterPro"/>
</dbReference>
<evidence type="ECO:0000256" key="5">
    <source>
        <dbReference type="ARBA" id="ARBA00022737"/>
    </source>
</evidence>
<evidence type="ECO:0000313" key="13">
    <source>
        <dbReference type="Proteomes" id="UP000717585"/>
    </source>
</evidence>
<dbReference type="GO" id="GO:0140359">
    <property type="term" value="F:ABC-type transporter activity"/>
    <property type="evidence" value="ECO:0007669"/>
    <property type="project" value="InterPro"/>
</dbReference>
<dbReference type="InterPro" id="IPR003593">
    <property type="entry name" value="AAA+_ATPase"/>
</dbReference>
<comment type="caution">
    <text evidence="12">The sequence shown here is derived from an EMBL/GenBank/DDBJ whole genome shotgun (WGS) entry which is preliminary data.</text>
</comment>
<feature type="transmembrane region" description="Helical" evidence="10">
    <location>
        <begin position="265"/>
        <end position="285"/>
    </location>
</feature>
<dbReference type="InterPro" id="IPR017871">
    <property type="entry name" value="ABC_transporter-like_CS"/>
</dbReference>
<dbReference type="Gene3D" id="3.40.50.300">
    <property type="entry name" value="P-loop containing nucleotide triphosphate hydrolases"/>
    <property type="match status" value="1"/>
</dbReference>